<dbReference type="InterPro" id="IPR019301">
    <property type="entry name" value="Flagellar_prot_FlgJ_N"/>
</dbReference>
<evidence type="ECO:0000259" key="1">
    <source>
        <dbReference type="Pfam" id="PF10135"/>
    </source>
</evidence>
<proteinExistence type="predicted"/>
<dbReference type="EMBL" id="AP027059">
    <property type="protein sequence ID" value="BDU50228.1"/>
    <property type="molecule type" value="Genomic_DNA"/>
</dbReference>
<reference evidence="2 3" key="1">
    <citation type="submission" date="2022-11" db="EMBL/GenBank/DDBJ databases">
        <title>Haliovirga abyssi gen. nov., sp. nov., a mesophilic fermentative bacterium isolated from the Iheya North hydrothermal field and the proposal of Haliovirgaceae fam. nov.</title>
        <authorList>
            <person name="Miyazaki U."/>
            <person name="Tame A."/>
            <person name="Miyazaki J."/>
            <person name="Takai K."/>
            <person name="Sawayama S."/>
            <person name="Kitajima M."/>
            <person name="Okamoto A."/>
            <person name="Nakagawa S."/>
        </authorList>
    </citation>
    <scope>NUCLEOTIDE SEQUENCE [LARGE SCALE GENOMIC DNA]</scope>
    <source>
        <strain evidence="2 3">IC12</strain>
    </source>
</reference>
<evidence type="ECO:0000313" key="2">
    <source>
        <dbReference type="EMBL" id="BDU50228.1"/>
    </source>
</evidence>
<dbReference type="AlphaFoldDB" id="A0AAU9DDI7"/>
<evidence type="ECO:0000313" key="3">
    <source>
        <dbReference type="Proteomes" id="UP001321582"/>
    </source>
</evidence>
<name>A0AAU9DDI7_9FUSO</name>
<dbReference type="RefSeq" id="WP_307905160.1">
    <property type="nucleotide sequence ID" value="NZ_AP027059.1"/>
</dbReference>
<organism evidence="2 3">
    <name type="scientific">Haliovirga abyssi</name>
    <dbReference type="NCBI Taxonomy" id="2996794"/>
    <lineage>
        <taxon>Bacteria</taxon>
        <taxon>Fusobacteriati</taxon>
        <taxon>Fusobacteriota</taxon>
        <taxon>Fusobacteriia</taxon>
        <taxon>Fusobacteriales</taxon>
        <taxon>Haliovirgaceae</taxon>
        <taxon>Haliovirga</taxon>
    </lineage>
</organism>
<accession>A0AAU9DDI7</accession>
<dbReference type="Proteomes" id="UP001321582">
    <property type="component" value="Chromosome"/>
</dbReference>
<dbReference type="KEGG" id="haby:HLVA_07970"/>
<gene>
    <name evidence="2" type="ORF">HLVA_07970</name>
</gene>
<protein>
    <recommendedName>
        <fullName evidence="1">Flagellar protein FlgJ N-terminal domain-containing protein</fullName>
    </recommendedName>
</protein>
<dbReference type="Pfam" id="PF10135">
    <property type="entry name" value="Rod-binding"/>
    <property type="match status" value="1"/>
</dbReference>
<feature type="domain" description="Flagellar protein FlgJ N-terminal" evidence="1">
    <location>
        <begin position="43"/>
        <end position="91"/>
    </location>
</feature>
<sequence>MKIDYLKLTMPNKIDVPKTKQEKALKKTTEEFESIFLKMMMDEMDKTVDRKNSMFYGGNAEDVFRGMLNQKRADSWSKSGGVGLAKVMYEQLSKGLHEGGKK</sequence>
<keyword evidence="3" id="KW-1185">Reference proteome</keyword>